<dbReference type="EMBL" id="KZ825126">
    <property type="protein sequence ID" value="PYI20339.1"/>
    <property type="molecule type" value="Genomic_DNA"/>
</dbReference>
<name>A0A2V5H7V0_ASPV1</name>
<reference evidence="1 2" key="1">
    <citation type="submission" date="2018-02" db="EMBL/GenBank/DDBJ databases">
        <title>The genomes of Aspergillus section Nigri reveals drivers in fungal speciation.</title>
        <authorList>
            <consortium name="DOE Joint Genome Institute"/>
            <person name="Vesth T.C."/>
            <person name="Nybo J."/>
            <person name="Theobald S."/>
            <person name="Brandl J."/>
            <person name="Frisvad J.C."/>
            <person name="Nielsen K.F."/>
            <person name="Lyhne E.K."/>
            <person name="Kogle M.E."/>
            <person name="Kuo A."/>
            <person name="Riley R."/>
            <person name="Clum A."/>
            <person name="Nolan M."/>
            <person name="Lipzen A."/>
            <person name="Salamov A."/>
            <person name="Henrissat B."/>
            <person name="Wiebenga A."/>
            <person name="De vries R.P."/>
            <person name="Grigoriev I.V."/>
            <person name="Mortensen U.H."/>
            <person name="Andersen M.R."/>
            <person name="Baker S.E."/>
        </authorList>
    </citation>
    <scope>NUCLEOTIDE SEQUENCE [LARGE SCALE GENOMIC DNA]</scope>
    <source>
        <strain evidence="1 2">CBS 115571</strain>
    </source>
</reference>
<dbReference type="AlphaFoldDB" id="A0A2V5H7V0"/>
<protein>
    <submittedName>
        <fullName evidence="1">Uncharacterized protein</fullName>
    </submittedName>
</protein>
<sequence>MSEDALSAGLSGQLWTEKTRNSVYRFIKTKLWDYNSTKGDSPILSVVRWDPSAAEPWDIPMITRSVSKHQSRFIIVIVHGLTVNTEEEKKTKQGMVSLPFCSRLCSYQQYPLAALAELSQPAGPDVVYKGLTLLSSLVTFYLITVSLGRQKFDGLDICGELGVAIDSIHAFPALETKRRTAT</sequence>
<organism evidence="1 2">
    <name type="scientific">Aspergillus violaceofuscus (strain CBS 115571)</name>
    <dbReference type="NCBI Taxonomy" id="1450538"/>
    <lineage>
        <taxon>Eukaryota</taxon>
        <taxon>Fungi</taxon>
        <taxon>Dikarya</taxon>
        <taxon>Ascomycota</taxon>
        <taxon>Pezizomycotina</taxon>
        <taxon>Eurotiomycetes</taxon>
        <taxon>Eurotiomycetidae</taxon>
        <taxon>Eurotiales</taxon>
        <taxon>Aspergillaceae</taxon>
        <taxon>Aspergillus</taxon>
    </lineage>
</organism>
<evidence type="ECO:0000313" key="2">
    <source>
        <dbReference type="Proteomes" id="UP000249829"/>
    </source>
</evidence>
<proteinExistence type="predicted"/>
<keyword evidence="2" id="KW-1185">Reference proteome</keyword>
<accession>A0A2V5H7V0</accession>
<gene>
    <name evidence="1" type="ORF">BO99DRAFT_472958</name>
</gene>
<evidence type="ECO:0000313" key="1">
    <source>
        <dbReference type="EMBL" id="PYI20339.1"/>
    </source>
</evidence>
<dbReference type="Proteomes" id="UP000249829">
    <property type="component" value="Unassembled WGS sequence"/>
</dbReference>